<dbReference type="InterPro" id="IPR003439">
    <property type="entry name" value="ABC_transporter-like_ATP-bd"/>
</dbReference>
<dbReference type="CDD" id="cd03216">
    <property type="entry name" value="ABC_Carb_Monos_I"/>
    <property type="match status" value="1"/>
</dbReference>
<dbReference type="InterPro" id="IPR003593">
    <property type="entry name" value="AAA+_ATPase"/>
</dbReference>
<evidence type="ECO:0000256" key="3">
    <source>
        <dbReference type="ARBA" id="ARBA00022448"/>
    </source>
</evidence>
<dbReference type="CDD" id="cd03215">
    <property type="entry name" value="ABC_Carb_Monos_II"/>
    <property type="match status" value="1"/>
</dbReference>
<evidence type="ECO:0000313" key="12">
    <source>
        <dbReference type="EMBL" id="RYB06770.1"/>
    </source>
</evidence>
<keyword evidence="5" id="KW-0762">Sugar transport</keyword>
<dbReference type="GO" id="GO:0005524">
    <property type="term" value="F:ATP binding"/>
    <property type="evidence" value="ECO:0007669"/>
    <property type="project" value="UniProtKB-KW"/>
</dbReference>
<dbReference type="InterPro" id="IPR050107">
    <property type="entry name" value="ABC_carbohydrate_import_ATPase"/>
</dbReference>
<dbReference type="InterPro" id="IPR017871">
    <property type="entry name" value="ABC_transporter-like_CS"/>
</dbReference>
<dbReference type="GO" id="GO:0005886">
    <property type="term" value="C:plasma membrane"/>
    <property type="evidence" value="ECO:0007669"/>
    <property type="project" value="UniProtKB-SubCell"/>
</dbReference>
<comment type="similarity">
    <text evidence="2">Belongs to the ABC transporter superfamily.</text>
</comment>
<dbReference type="PROSITE" id="PS50893">
    <property type="entry name" value="ABC_TRANSPORTER_2"/>
    <property type="match status" value="2"/>
</dbReference>
<keyword evidence="7" id="KW-0547">Nucleotide-binding</keyword>
<gene>
    <name evidence="12" type="ORF">D3272_05445</name>
</gene>
<dbReference type="AlphaFoldDB" id="A0A4Q2RIS8"/>
<evidence type="ECO:0000259" key="11">
    <source>
        <dbReference type="PROSITE" id="PS50893"/>
    </source>
</evidence>
<dbReference type="Pfam" id="PF00005">
    <property type="entry name" value="ABC_tran"/>
    <property type="match status" value="2"/>
</dbReference>
<evidence type="ECO:0000256" key="7">
    <source>
        <dbReference type="ARBA" id="ARBA00022741"/>
    </source>
</evidence>
<evidence type="ECO:0000256" key="4">
    <source>
        <dbReference type="ARBA" id="ARBA00022475"/>
    </source>
</evidence>
<keyword evidence="9" id="KW-1278">Translocase</keyword>
<feature type="domain" description="ABC transporter" evidence="11">
    <location>
        <begin position="267"/>
        <end position="510"/>
    </location>
</feature>
<dbReference type="SUPFAM" id="SSF52540">
    <property type="entry name" value="P-loop containing nucleoside triphosphate hydrolases"/>
    <property type="match status" value="2"/>
</dbReference>
<evidence type="ECO:0000256" key="6">
    <source>
        <dbReference type="ARBA" id="ARBA00022737"/>
    </source>
</evidence>
<evidence type="ECO:0000256" key="1">
    <source>
        <dbReference type="ARBA" id="ARBA00004202"/>
    </source>
</evidence>
<comment type="caution">
    <text evidence="12">The sequence shown here is derived from an EMBL/GenBank/DDBJ whole genome shotgun (WGS) entry which is preliminary data.</text>
</comment>
<keyword evidence="10" id="KW-0472">Membrane</keyword>
<sequence>MHEASPAAARPTRILEMRGIAKSYGAVRANAGIDLDVEAGQIVGLLGENGSGKSTLMKVLFGMVKPDAGGIVYKGRELSGHDPRAALAAGIGMIHQHFMLVEAMTVAENVMLGWDAAGRWLKRGAMATAVRDTSARFGLDIDPEARVGDLSLGRRQRVEILKALMRGVDLLILDEPTSNLTPGEVAGLFGVLRQLKAQGKGVVLITHKLHEILEITDAVVVLRDGTVSGRRPTRDASAGDLARMMVERDVTAALPRIATGRGGAPLLSVVGLTVAGSAGDALDDVSFDLAPGEVLAVAGIDGNGQSALVEAVAGLRRPEAGSIALLGRDVTGASVAARVRAGLAYIPADRGMTSLVQGMSIAENLALRDIGRAPHSRLSWLRRGGMDQEARRRIRDFAIRTAGPAAAARDLSGGNQQKIVIAREMDRRPRVLVAFQATWGLDPGAARFVQEQVMAMRNAGHAVLYVASELDEVLALGDRIGVLCGGRMVAIVPREAVDLREIGLMMAGHPGGEVTA</sequence>
<name>A0A4Q2RIS8_9HYPH</name>
<evidence type="ECO:0000256" key="8">
    <source>
        <dbReference type="ARBA" id="ARBA00022840"/>
    </source>
</evidence>
<evidence type="ECO:0000256" key="2">
    <source>
        <dbReference type="ARBA" id="ARBA00005417"/>
    </source>
</evidence>
<dbReference type="RefSeq" id="WP_129218124.1">
    <property type="nucleotide sequence ID" value="NZ_QYBC01000003.1"/>
</dbReference>
<dbReference type="InterPro" id="IPR027417">
    <property type="entry name" value="P-loop_NTPase"/>
</dbReference>
<evidence type="ECO:0000256" key="10">
    <source>
        <dbReference type="ARBA" id="ARBA00023136"/>
    </source>
</evidence>
<feature type="domain" description="ABC transporter" evidence="11">
    <location>
        <begin position="15"/>
        <end position="249"/>
    </location>
</feature>
<proteinExistence type="inferred from homology"/>
<keyword evidence="8 12" id="KW-0067">ATP-binding</keyword>
<protein>
    <submittedName>
        <fullName evidence="12">ABC transporter ATP-binding protein</fullName>
    </submittedName>
</protein>
<keyword evidence="4" id="KW-1003">Cell membrane</keyword>
<dbReference type="PANTHER" id="PTHR43790:SF9">
    <property type="entry name" value="GALACTOFURANOSE TRANSPORTER ATP-BINDING PROTEIN YTFR"/>
    <property type="match status" value="1"/>
</dbReference>
<dbReference type="PANTHER" id="PTHR43790">
    <property type="entry name" value="CARBOHYDRATE TRANSPORT ATP-BINDING PROTEIN MG119-RELATED"/>
    <property type="match status" value="1"/>
</dbReference>
<evidence type="ECO:0000256" key="5">
    <source>
        <dbReference type="ARBA" id="ARBA00022597"/>
    </source>
</evidence>
<dbReference type="OrthoDB" id="9805029at2"/>
<comment type="subcellular location">
    <subcellularLocation>
        <location evidence="1">Cell membrane</location>
        <topology evidence="1">Peripheral membrane protein</topology>
    </subcellularLocation>
</comment>
<keyword evidence="3" id="KW-0813">Transport</keyword>
<dbReference type="Gene3D" id="3.40.50.300">
    <property type="entry name" value="P-loop containing nucleotide triphosphate hydrolases"/>
    <property type="match status" value="2"/>
</dbReference>
<dbReference type="SMART" id="SM00382">
    <property type="entry name" value="AAA"/>
    <property type="match status" value="1"/>
</dbReference>
<dbReference type="EMBL" id="QYBC01000003">
    <property type="protein sequence ID" value="RYB06770.1"/>
    <property type="molecule type" value="Genomic_DNA"/>
</dbReference>
<dbReference type="FunFam" id="3.40.50.300:FF:000127">
    <property type="entry name" value="Ribose import ATP-binding protein RbsA"/>
    <property type="match status" value="1"/>
</dbReference>
<dbReference type="Proteomes" id="UP000289411">
    <property type="component" value="Unassembled WGS sequence"/>
</dbReference>
<dbReference type="PROSITE" id="PS00211">
    <property type="entry name" value="ABC_TRANSPORTER_1"/>
    <property type="match status" value="1"/>
</dbReference>
<keyword evidence="6" id="KW-0677">Repeat</keyword>
<dbReference type="GO" id="GO:0016887">
    <property type="term" value="F:ATP hydrolysis activity"/>
    <property type="evidence" value="ECO:0007669"/>
    <property type="project" value="InterPro"/>
</dbReference>
<reference evidence="12 13" key="2">
    <citation type="submission" date="2019-02" db="EMBL/GenBank/DDBJ databases">
        <title>'Lichenibacterium ramalinii' gen. nov. sp. nov., 'Lichenibacterium minor' gen. nov. sp. nov.</title>
        <authorList>
            <person name="Pankratov T."/>
        </authorList>
    </citation>
    <scope>NUCLEOTIDE SEQUENCE [LARGE SCALE GENOMIC DNA]</scope>
    <source>
        <strain evidence="12 13">RmlP001</strain>
    </source>
</reference>
<keyword evidence="13" id="KW-1185">Reference proteome</keyword>
<accession>A0A4Q2RIS8</accession>
<reference evidence="12 13" key="1">
    <citation type="submission" date="2018-09" db="EMBL/GenBank/DDBJ databases">
        <authorList>
            <person name="Grouzdev D.S."/>
            <person name="Krutkina M.S."/>
        </authorList>
    </citation>
    <scope>NUCLEOTIDE SEQUENCE [LARGE SCALE GENOMIC DNA]</scope>
    <source>
        <strain evidence="12 13">RmlP001</strain>
    </source>
</reference>
<evidence type="ECO:0000256" key="9">
    <source>
        <dbReference type="ARBA" id="ARBA00022967"/>
    </source>
</evidence>
<organism evidence="12 13">
    <name type="scientific">Lichenibacterium ramalinae</name>
    <dbReference type="NCBI Taxonomy" id="2316527"/>
    <lineage>
        <taxon>Bacteria</taxon>
        <taxon>Pseudomonadati</taxon>
        <taxon>Pseudomonadota</taxon>
        <taxon>Alphaproteobacteria</taxon>
        <taxon>Hyphomicrobiales</taxon>
        <taxon>Lichenihabitantaceae</taxon>
        <taxon>Lichenibacterium</taxon>
    </lineage>
</organism>
<evidence type="ECO:0000313" key="13">
    <source>
        <dbReference type="Proteomes" id="UP000289411"/>
    </source>
</evidence>